<evidence type="ECO:0000313" key="12">
    <source>
        <dbReference type="Proteomes" id="UP000198290"/>
    </source>
</evidence>
<dbReference type="InterPro" id="IPR052891">
    <property type="entry name" value="DNA-3mA_glycosylase"/>
</dbReference>
<protein>
    <recommendedName>
        <fullName evidence="8">DNA-3-methyladenine glycosylase I</fullName>
        <ecNumber evidence="8">3.2.2.20</ecNumber>
    </recommendedName>
</protein>
<dbReference type="EMBL" id="AP018823">
    <property type="protein sequence ID" value="BBF84782.1"/>
    <property type="molecule type" value="Genomic_DNA"/>
</dbReference>
<evidence type="ECO:0000256" key="6">
    <source>
        <dbReference type="ARBA" id="ARBA00052558"/>
    </source>
</evidence>
<keyword evidence="12" id="KW-1185">Reference proteome</keyword>
<evidence type="ECO:0000256" key="2">
    <source>
        <dbReference type="ARBA" id="ARBA00022763"/>
    </source>
</evidence>
<dbReference type="PANTHER" id="PTHR30037:SF4">
    <property type="entry name" value="DNA-3-METHYLADENINE GLYCOSYLASE I"/>
    <property type="match status" value="1"/>
</dbReference>
<organism evidence="11 12">
    <name type="scientific">Aquitalea magnusonii</name>
    <dbReference type="NCBI Taxonomy" id="332411"/>
    <lineage>
        <taxon>Bacteria</taxon>
        <taxon>Pseudomonadati</taxon>
        <taxon>Pseudomonadota</taxon>
        <taxon>Betaproteobacteria</taxon>
        <taxon>Neisseriales</taxon>
        <taxon>Chromobacteriaceae</taxon>
        <taxon>Aquitalea</taxon>
    </lineage>
</organism>
<dbReference type="KEGG" id="amah:DLM_1157"/>
<evidence type="ECO:0000256" key="3">
    <source>
        <dbReference type="ARBA" id="ARBA00022801"/>
    </source>
</evidence>
<feature type="region of interest" description="Disordered" evidence="10">
    <location>
        <begin position="188"/>
        <end position="212"/>
    </location>
</feature>
<reference evidence="12" key="3">
    <citation type="journal article" date="2017" name="Plant Physiol. Biochem.">
        <title>Differential oxidative and antioxidative response of duckweed Lemna minor toward plant growth promoting/inhibiting bacteria.</title>
        <authorList>
            <person name="Ishizawa H."/>
            <person name="Kuroda M."/>
            <person name="Morikawa M."/>
            <person name="Ike M."/>
        </authorList>
    </citation>
    <scope>NUCLEOTIDE SEQUENCE [LARGE SCALE GENOMIC DNA]</scope>
    <source>
        <strain evidence="12">H3</strain>
    </source>
</reference>
<dbReference type="GO" id="GO:0006284">
    <property type="term" value="P:base-excision repair"/>
    <property type="evidence" value="ECO:0007669"/>
    <property type="project" value="InterPro"/>
</dbReference>
<evidence type="ECO:0000256" key="7">
    <source>
        <dbReference type="ARBA" id="ARBA00057608"/>
    </source>
</evidence>
<reference evidence="12" key="1">
    <citation type="journal article" date="2017" name="Biotechnol. Biofuels">
        <title>Evaluation of environmental bacterial communities as a factor affecting the growth of duckweed Lemna minor.</title>
        <authorList>
            <person name="Ishizawa H."/>
            <person name="Kuroda M."/>
            <person name="Morikawa M."/>
            <person name="Ike M."/>
        </authorList>
    </citation>
    <scope>NUCLEOTIDE SEQUENCE [LARGE SCALE GENOMIC DNA]</scope>
    <source>
        <strain evidence="12">H3</strain>
    </source>
</reference>
<dbReference type="GO" id="GO:0046872">
    <property type="term" value="F:metal ion binding"/>
    <property type="evidence" value="ECO:0007669"/>
    <property type="project" value="UniProtKB-KW"/>
</dbReference>
<dbReference type="InterPro" id="IPR004597">
    <property type="entry name" value="Tag"/>
</dbReference>
<gene>
    <name evidence="11" type="ORF">DLM_1157</name>
</gene>
<keyword evidence="3 11" id="KW-0378">Hydrolase</keyword>
<dbReference type="InterPro" id="IPR011257">
    <property type="entry name" value="DNA_glycosylase"/>
</dbReference>
<dbReference type="Proteomes" id="UP000198290">
    <property type="component" value="Chromosome"/>
</dbReference>
<dbReference type="FunFam" id="1.10.340.30:FF:000009">
    <property type="entry name" value="DNA-3-methyladenine glycosylase I"/>
    <property type="match status" value="1"/>
</dbReference>
<feature type="binding site" evidence="9">
    <location>
        <position position="9"/>
    </location>
    <ligand>
        <name>Zn(2+)</name>
        <dbReference type="ChEBI" id="CHEBI:29105"/>
    </ligand>
</feature>
<keyword evidence="11" id="KW-0326">Glycosidase</keyword>
<evidence type="ECO:0000256" key="10">
    <source>
        <dbReference type="SAM" id="MobiDB-lite"/>
    </source>
</evidence>
<name>A0A3G9GF96_9NEIS</name>
<comment type="function">
    <text evidence="7">Hydrolysis of the deoxyribose N-glycosidic bond to excise 3-methyladenine from the damaged DNA polymer formed by alkylation lesions.</text>
</comment>
<dbReference type="AlphaFoldDB" id="A0A3G9GF96"/>
<dbReference type="GO" id="GO:0008725">
    <property type="term" value="F:DNA-3-methyladenine glycosylase activity"/>
    <property type="evidence" value="ECO:0007669"/>
    <property type="project" value="UniProtKB-EC"/>
</dbReference>
<reference evidence="11 12" key="2">
    <citation type="journal article" date="2017" name="Genome Announc.">
        <title>Draft genome sequence of Aquitalea magnusonii strain H3, a plant growth-promoting bacterium of duckweed Lemna minor.</title>
        <authorList>
            <person name="Ishizawa H."/>
            <person name="Kuroda M."/>
            <person name="Ike M."/>
        </authorList>
    </citation>
    <scope>NUCLEOTIDE SEQUENCE [LARGE SCALE GENOMIC DNA]</scope>
    <source>
        <strain evidence="11 12">H3</strain>
    </source>
</reference>
<dbReference type="Pfam" id="PF03352">
    <property type="entry name" value="Adenine_glyco"/>
    <property type="match status" value="1"/>
</dbReference>
<evidence type="ECO:0000256" key="4">
    <source>
        <dbReference type="ARBA" id="ARBA00022833"/>
    </source>
</evidence>
<evidence type="ECO:0000256" key="1">
    <source>
        <dbReference type="ARBA" id="ARBA00022723"/>
    </source>
</evidence>
<keyword evidence="2" id="KW-0227">DNA damage</keyword>
<evidence type="ECO:0000313" key="11">
    <source>
        <dbReference type="EMBL" id="BBF84782.1"/>
    </source>
</evidence>
<dbReference type="PANTHER" id="PTHR30037">
    <property type="entry name" value="DNA-3-METHYLADENINE GLYCOSYLASE 1"/>
    <property type="match status" value="1"/>
</dbReference>
<dbReference type="SUPFAM" id="SSF48150">
    <property type="entry name" value="DNA-glycosylase"/>
    <property type="match status" value="1"/>
</dbReference>
<accession>A0A3G9GF96</accession>
<feature type="compositionally biased region" description="Polar residues" evidence="10">
    <location>
        <begin position="193"/>
        <end position="212"/>
    </location>
</feature>
<feature type="binding site" evidence="9">
    <location>
        <position position="22"/>
    </location>
    <ligand>
        <name>Zn(2+)</name>
        <dbReference type="ChEBI" id="CHEBI:29105"/>
    </ligand>
</feature>
<feature type="binding site" evidence="9">
    <location>
        <position position="184"/>
    </location>
    <ligand>
        <name>Zn(2+)</name>
        <dbReference type="ChEBI" id="CHEBI:29105"/>
    </ligand>
</feature>
<comment type="catalytic activity">
    <reaction evidence="6">
        <text>Hydrolysis of alkylated DNA, releasing 3-methyladenine.</text>
        <dbReference type="EC" id="3.2.2.20"/>
    </reaction>
</comment>
<keyword evidence="1 9" id="KW-0479">Metal-binding</keyword>
<evidence type="ECO:0000256" key="5">
    <source>
        <dbReference type="ARBA" id="ARBA00023204"/>
    </source>
</evidence>
<dbReference type="Gene3D" id="1.10.340.30">
    <property type="entry name" value="Hypothetical protein, domain 2"/>
    <property type="match status" value="1"/>
</dbReference>
<dbReference type="OrthoDB" id="9807664at2"/>
<dbReference type="EC" id="3.2.2.20" evidence="8"/>
<feature type="binding site" evidence="9">
    <location>
        <position position="180"/>
    </location>
    <ligand>
        <name>Zn(2+)</name>
        <dbReference type="ChEBI" id="CHEBI:29105"/>
    </ligand>
</feature>
<dbReference type="STRING" id="332411.VI06_20245"/>
<dbReference type="NCBIfam" id="TIGR00624">
    <property type="entry name" value="tag"/>
    <property type="match status" value="1"/>
</dbReference>
<evidence type="ECO:0000256" key="9">
    <source>
        <dbReference type="PIRSR" id="PIRSR604597-1"/>
    </source>
</evidence>
<sequence>MYPASLPRCHWCGDDPLYIAYHDEEWGRPQHDEHKLFEMLILEGAQAGLSWITILRKREGYRRAFHGFDPQQVAQMTEADVERLMQDSGIVRNRLKIRSAIRNAKVFLQLQQQHGSFDQWLWAHTAGVSQLNHWQSASECPATSPLSDCISRELKKAGMNFVGSTVIYAYLQATGVVNDHLLGCHQHPEYQPTADQAGQVSNTTVQNKPSAE</sequence>
<evidence type="ECO:0000256" key="8">
    <source>
        <dbReference type="ARBA" id="ARBA00066766"/>
    </source>
</evidence>
<proteinExistence type="predicted"/>
<dbReference type="RefSeq" id="WP_089085379.1">
    <property type="nucleotide sequence ID" value="NZ_AP018823.1"/>
</dbReference>
<keyword evidence="4 9" id="KW-0862">Zinc</keyword>
<keyword evidence="5" id="KW-0234">DNA repair</keyword>
<dbReference type="InterPro" id="IPR005019">
    <property type="entry name" value="Adenine_glyco"/>
</dbReference>